<dbReference type="Proteomes" id="UP000504603">
    <property type="component" value="Unplaced"/>
</dbReference>
<gene>
    <name evidence="2" type="primary">LOC111025057</name>
</gene>
<dbReference type="KEGG" id="mcha:111025057"/>
<dbReference type="CDD" id="cd00303">
    <property type="entry name" value="retropepsin_like"/>
    <property type="match status" value="1"/>
</dbReference>
<dbReference type="InterPro" id="IPR021109">
    <property type="entry name" value="Peptidase_aspartic_dom_sf"/>
</dbReference>
<dbReference type="RefSeq" id="XP_022158600.1">
    <property type="nucleotide sequence ID" value="XM_022302908.1"/>
</dbReference>
<dbReference type="GeneID" id="111025057"/>
<dbReference type="Gene3D" id="2.40.70.10">
    <property type="entry name" value="Acid Proteases"/>
    <property type="match status" value="1"/>
</dbReference>
<protein>
    <submittedName>
        <fullName evidence="2">Uncharacterized protein LOC111025057</fullName>
    </submittedName>
</protein>
<dbReference type="AlphaFoldDB" id="A0A6J1DWA2"/>
<organism evidence="1 2">
    <name type="scientific">Momordica charantia</name>
    <name type="common">Bitter gourd</name>
    <name type="synonym">Balsam pear</name>
    <dbReference type="NCBI Taxonomy" id="3673"/>
    <lineage>
        <taxon>Eukaryota</taxon>
        <taxon>Viridiplantae</taxon>
        <taxon>Streptophyta</taxon>
        <taxon>Embryophyta</taxon>
        <taxon>Tracheophyta</taxon>
        <taxon>Spermatophyta</taxon>
        <taxon>Magnoliopsida</taxon>
        <taxon>eudicotyledons</taxon>
        <taxon>Gunneridae</taxon>
        <taxon>Pentapetalae</taxon>
        <taxon>rosids</taxon>
        <taxon>fabids</taxon>
        <taxon>Cucurbitales</taxon>
        <taxon>Cucurbitaceae</taxon>
        <taxon>Momordiceae</taxon>
        <taxon>Momordica</taxon>
    </lineage>
</organism>
<evidence type="ECO:0000313" key="2">
    <source>
        <dbReference type="RefSeq" id="XP_022158600.1"/>
    </source>
</evidence>
<keyword evidence="1" id="KW-1185">Reference proteome</keyword>
<name>A0A6J1DWA2_MOMCH</name>
<dbReference type="PANTHER" id="PTHR33067:SF39">
    <property type="entry name" value="TRANSCRIPTION FACTOR INTERACTOR AND REGULATOR CCHC(ZN) FAMILY"/>
    <property type="match status" value="1"/>
</dbReference>
<dbReference type="PANTHER" id="PTHR33067">
    <property type="entry name" value="RNA-DIRECTED DNA POLYMERASE-RELATED"/>
    <property type="match status" value="1"/>
</dbReference>
<evidence type="ECO:0000313" key="1">
    <source>
        <dbReference type="Proteomes" id="UP000504603"/>
    </source>
</evidence>
<proteinExistence type="predicted"/>
<accession>A0A6J1DWA2</accession>
<sequence>MTKTCSTILTSKIPSMMKDPESFTIPVSIGGQKIGLALCDLGASINLMPLLIYNKLGIGEARPTTVTLQLTDRSSTYLEGKIEDFLVQVDKFIFPADFIILDYDADKKVSIILGRSFLATGKALVDVHKGELTIRVQDQEVKFSVHDSMKFPAESK</sequence>
<dbReference type="OrthoDB" id="778454at2759"/>
<reference evidence="2" key="1">
    <citation type="submission" date="2025-08" db="UniProtKB">
        <authorList>
            <consortium name="RefSeq"/>
        </authorList>
    </citation>
    <scope>IDENTIFICATION</scope>
    <source>
        <strain evidence="2">OHB3-1</strain>
    </source>
</reference>